<reference evidence="6 7" key="1">
    <citation type="submission" date="2021-03" db="EMBL/GenBank/DDBJ databases">
        <title>Muricauda sp. CAU 1631 isolated from Incheon.</title>
        <authorList>
            <person name="Kim W."/>
        </authorList>
    </citation>
    <scope>NUCLEOTIDE SEQUENCE [LARGE SCALE GENOMIC DNA]</scope>
    <source>
        <strain evidence="6 7">CAU 1631</strain>
    </source>
</reference>
<protein>
    <submittedName>
        <fullName evidence="6">TetR/AcrR family transcriptional regulator</fullName>
    </submittedName>
</protein>
<dbReference type="Pfam" id="PF00440">
    <property type="entry name" value="TetR_N"/>
    <property type="match status" value="1"/>
</dbReference>
<keyword evidence="3" id="KW-0804">Transcription</keyword>
<dbReference type="InterPro" id="IPR009057">
    <property type="entry name" value="Homeodomain-like_sf"/>
</dbReference>
<proteinExistence type="predicted"/>
<evidence type="ECO:0000313" key="6">
    <source>
        <dbReference type="EMBL" id="MBO0331377.1"/>
    </source>
</evidence>
<dbReference type="Gene3D" id="1.10.10.60">
    <property type="entry name" value="Homeodomain-like"/>
    <property type="match status" value="1"/>
</dbReference>
<feature type="domain" description="HTH tetR-type" evidence="5">
    <location>
        <begin position="1"/>
        <end position="61"/>
    </location>
</feature>
<evidence type="ECO:0000256" key="2">
    <source>
        <dbReference type="ARBA" id="ARBA00023125"/>
    </source>
</evidence>
<dbReference type="PANTHER" id="PTHR47506:SF1">
    <property type="entry name" value="HTH-TYPE TRANSCRIPTIONAL REGULATOR YJDC"/>
    <property type="match status" value="1"/>
</dbReference>
<dbReference type="Proteomes" id="UP000664163">
    <property type="component" value="Unassembled WGS sequence"/>
</dbReference>
<keyword evidence="2 4" id="KW-0238">DNA-binding</keyword>
<dbReference type="RefSeq" id="WP_207071749.1">
    <property type="nucleotide sequence ID" value="NZ_JAFLND010000003.1"/>
</dbReference>
<name>A0ABS3F084_9FLAO</name>
<dbReference type="SUPFAM" id="SSF48498">
    <property type="entry name" value="Tetracyclin repressor-like, C-terminal domain"/>
    <property type="match status" value="1"/>
</dbReference>
<keyword evidence="7" id="KW-1185">Reference proteome</keyword>
<evidence type="ECO:0000259" key="5">
    <source>
        <dbReference type="PROSITE" id="PS50977"/>
    </source>
</evidence>
<keyword evidence="1" id="KW-0805">Transcription regulation</keyword>
<evidence type="ECO:0000256" key="4">
    <source>
        <dbReference type="PROSITE-ProRule" id="PRU00335"/>
    </source>
</evidence>
<dbReference type="PRINTS" id="PR00455">
    <property type="entry name" value="HTHTETR"/>
</dbReference>
<dbReference type="InterPro" id="IPR036271">
    <property type="entry name" value="Tet_transcr_reg_TetR-rel_C_sf"/>
</dbReference>
<dbReference type="InterPro" id="IPR001647">
    <property type="entry name" value="HTH_TetR"/>
</dbReference>
<dbReference type="PANTHER" id="PTHR47506">
    <property type="entry name" value="TRANSCRIPTIONAL REGULATORY PROTEIN"/>
    <property type="match status" value="1"/>
</dbReference>
<gene>
    <name evidence="6" type="ORF">J0X13_12510</name>
</gene>
<comment type="caution">
    <text evidence="6">The sequence shown here is derived from an EMBL/GenBank/DDBJ whole genome shotgun (WGS) entry which is preliminary data.</text>
</comment>
<evidence type="ECO:0000313" key="7">
    <source>
        <dbReference type="Proteomes" id="UP000664163"/>
    </source>
</evidence>
<sequence length="189" mass="22303">MNVRTRVLHVAKQKFLKYGFYKVSMDSLVKELRTSKSSLYNHFSSKEELVKAVMESLNKEINAKLEEILEDDQNNFKGKLDAISDFTRNLLLNVSEEFLKDLEINTPDIWDEYQKNRIERINKYYRRLFQIGIDEGIVKSDVNLDVIIAIYFNLMELPLKNRYIDLLNMNSQDIYTEVTNVFLNGIMVD</sequence>
<dbReference type="EMBL" id="JAFLND010000003">
    <property type="protein sequence ID" value="MBO0331377.1"/>
    <property type="molecule type" value="Genomic_DNA"/>
</dbReference>
<evidence type="ECO:0000256" key="3">
    <source>
        <dbReference type="ARBA" id="ARBA00023163"/>
    </source>
</evidence>
<accession>A0ABS3F084</accession>
<dbReference type="Gene3D" id="1.10.357.10">
    <property type="entry name" value="Tetracycline Repressor, domain 2"/>
    <property type="match status" value="1"/>
</dbReference>
<dbReference type="PROSITE" id="PS50977">
    <property type="entry name" value="HTH_TETR_2"/>
    <property type="match status" value="1"/>
</dbReference>
<dbReference type="SUPFAM" id="SSF46689">
    <property type="entry name" value="Homeodomain-like"/>
    <property type="match status" value="1"/>
</dbReference>
<organism evidence="6 7">
    <name type="scientific">[Muricauda] lutisoli</name>
    <dbReference type="NCBI Taxonomy" id="2816035"/>
    <lineage>
        <taxon>Bacteria</taxon>
        <taxon>Pseudomonadati</taxon>
        <taxon>Bacteroidota</taxon>
        <taxon>Flavobacteriia</taxon>
        <taxon>Flavobacteriales</taxon>
        <taxon>Flavobacteriaceae</taxon>
        <taxon>Allomuricauda</taxon>
    </lineage>
</organism>
<feature type="DNA-binding region" description="H-T-H motif" evidence="4">
    <location>
        <begin position="24"/>
        <end position="43"/>
    </location>
</feature>
<evidence type="ECO:0000256" key="1">
    <source>
        <dbReference type="ARBA" id="ARBA00023015"/>
    </source>
</evidence>